<dbReference type="EMBL" id="JACASV010000101">
    <property type="protein sequence ID" value="NWJ44062.1"/>
    <property type="molecule type" value="Genomic_DNA"/>
</dbReference>
<accession>A0A7K4MR46</accession>
<reference evidence="1 2" key="1">
    <citation type="journal article" date="2019" name="Environ. Microbiol.">
        <title>Genomics insights into ecotype formation of ammonia-oxidizing archaea in the deep ocean.</title>
        <authorList>
            <person name="Wang Y."/>
            <person name="Huang J.M."/>
            <person name="Cui G.J."/>
            <person name="Nunoura T."/>
            <person name="Takaki Y."/>
            <person name="Li W.L."/>
            <person name="Li J."/>
            <person name="Gao Z.M."/>
            <person name="Takai K."/>
            <person name="Zhang A.Q."/>
            <person name="Stepanauskas R."/>
        </authorList>
    </citation>
    <scope>NUCLEOTIDE SEQUENCE [LARGE SCALE GENOMIC DNA]</scope>
    <source>
        <strain evidence="1 2">L15b</strain>
    </source>
</reference>
<evidence type="ECO:0000313" key="1">
    <source>
        <dbReference type="EMBL" id="NWJ44062.1"/>
    </source>
</evidence>
<proteinExistence type="predicted"/>
<dbReference type="Proteomes" id="UP000523105">
    <property type="component" value="Unassembled WGS sequence"/>
</dbReference>
<dbReference type="InterPro" id="IPR021674">
    <property type="entry name" value="Phage_T4_Gp14_neck-protein"/>
</dbReference>
<comment type="caution">
    <text evidence="1">The sequence shown here is derived from an EMBL/GenBank/DDBJ whole genome shotgun (WGS) entry which is preliminary data.</text>
</comment>
<name>A0A7K4MR46_9ARCH</name>
<dbReference type="AlphaFoldDB" id="A0A7K4MR46"/>
<protein>
    <recommendedName>
        <fullName evidence="3">Neck protein</fullName>
    </recommendedName>
</protein>
<evidence type="ECO:0008006" key="3">
    <source>
        <dbReference type="Google" id="ProtNLM"/>
    </source>
</evidence>
<sequence length="289" mass="31647">MATNQYFNHHGTNTPENRLIENLMIESIKTYGIDVYYLPKTLNNEDTLLGEDASSSFNSAHTIEMYIKNVEGFEGEGDFIAKWGLQIKDQITFTVAKRRFGELGMTTDGRAKIPHEGDLIYFPTTSALFQILFVEDEAIFYQTGQLQSYDMLCEMFTYSDQKFDTGIDTIDAIERAHSYSVDFTMNTGSGNYTVGETVYQGASLAAATVKGEVGSWNSTTKILNLLNMTGNFSGTVNIIGDSSSASYSITSFDAQQSAANTAATSSNVEIEAAADAIIDFTEGNPFGSL</sequence>
<evidence type="ECO:0000313" key="2">
    <source>
        <dbReference type="Proteomes" id="UP000523105"/>
    </source>
</evidence>
<gene>
    <name evidence="1" type="ORF">HX837_07680</name>
</gene>
<dbReference type="Pfam" id="PF11649">
    <property type="entry name" value="T4_neck-protein"/>
    <property type="match status" value="1"/>
</dbReference>
<organism evidence="1 2">
    <name type="scientific">Marine Group I thaumarchaeote</name>
    <dbReference type="NCBI Taxonomy" id="2511932"/>
    <lineage>
        <taxon>Archaea</taxon>
        <taxon>Nitrososphaerota</taxon>
        <taxon>Marine Group I</taxon>
    </lineage>
</organism>